<gene>
    <name evidence="8" type="ORF">GKO32_13135</name>
</gene>
<evidence type="ECO:0000313" key="9">
    <source>
        <dbReference type="Proteomes" id="UP000440096"/>
    </source>
</evidence>
<dbReference type="CDD" id="cd00383">
    <property type="entry name" value="trans_reg_C"/>
    <property type="match status" value="1"/>
</dbReference>
<evidence type="ECO:0000256" key="5">
    <source>
        <dbReference type="PROSITE-ProRule" id="PRU01091"/>
    </source>
</evidence>
<dbReference type="PANTHER" id="PTHR48111">
    <property type="entry name" value="REGULATOR OF RPOS"/>
    <property type="match status" value="1"/>
</dbReference>
<dbReference type="InterPro" id="IPR036388">
    <property type="entry name" value="WH-like_DNA-bd_sf"/>
</dbReference>
<dbReference type="Gene3D" id="1.10.10.10">
    <property type="entry name" value="Winged helix-like DNA-binding domain superfamily/Winged helix DNA-binding domain"/>
    <property type="match status" value="1"/>
</dbReference>
<protein>
    <submittedName>
        <fullName evidence="8">Response regulator</fullName>
    </submittedName>
</protein>
<comment type="caution">
    <text evidence="8">The sequence shown here is derived from an EMBL/GenBank/DDBJ whole genome shotgun (WGS) entry which is preliminary data.</text>
</comment>
<dbReference type="Gene3D" id="6.10.250.690">
    <property type="match status" value="1"/>
</dbReference>
<reference evidence="8 9" key="1">
    <citation type="submission" date="2019-11" db="EMBL/GenBank/DDBJ databases">
        <title>Draft genome of Amycolatopsis RM579.</title>
        <authorList>
            <person name="Duangmal K."/>
            <person name="Mingma R."/>
        </authorList>
    </citation>
    <scope>NUCLEOTIDE SEQUENCE [LARGE SCALE GENOMIC DNA]</scope>
    <source>
        <strain evidence="8 9">RM579</strain>
    </source>
</reference>
<dbReference type="GO" id="GO:0000976">
    <property type="term" value="F:transcription cis-regulatory region binding"/>
    <property type="evidence" value="ECO:0007669"/>
    <property type="project" value="TreeGrafter"/>
</dbReference>
<dbReference type="AlphaFoldDB" id="A0A6N7YPI7"/>
<dbReference type="GO" id="GO:0006355">
    <property type="term" value="P:regulation of DNA-templated transcription"/>
    <property type="evidence" value="ECO:0007669"/>
    <property type="project" value="InterPro"/>
</dbReference>
<dbReference type="InterPro" id="IPR011006">
    <property type="entry name" value="CheY-like_superfamily"/>
</dbReference>
<evidence type="ECO:0000256" key="4">
    <source>
        <dbReference type="PROSITE-ProRule" id="PRU00169"/>
    </source>
</evidence>
<evidence type="ECO:0000256" key="1">
    <source>
        <dbReference type="ARBA" id="ARBA00022553"/>
    </source>
</evidence>
<dbReference type="GO" id="GO:0000156">
    <property type="term" value="F:phosphorelay response regulator activity"/>
    <property type="evidence" value="ECO:0007669"/>
    <property type="project" value="TreeGrafter"/>
</dbReference>
<dbReference type="PROSITE" id="PS51755">
    <property type="entry name" value="OMPR_PHOB"/>
    <property type="match status" value="1"/>
</dbReference>
<dbReference type="GO" id="GO:0005829">
    <property type="term" value="C:cytosol"/>
    <property type="evidence" value="ECO:0007669"/>
    <property type="project" value="TreeGrafter"/>
</dbReference>
<dbReference type="InterPro" id="IPR001867">
    <property type="entry name" value="OmpR/PhoB-type_DNA-bd"/>
</dbReference>
<keyword evidence="1 4" id="KW-0597">Phosphoprotein</keyword>
<dbReference type="PROSITE" id="PS50110">
    <property type="entry name" value="RESPONSE_REGULATORY"/>
    <property type="match status" value="1"/>
</dbReference>
<feature type="domain" description="OmpR/PhoB-type" evidence="7">
    <location>
        <begin position="127"/>
        <end position="227"/>
    </location>
</feature>
<evidence type="ECO:0000313" key="8">
    <source>
        <dbReference type="EMBL" id="MTD54915.1"/>
    </source>
</evidence>
<dbReference type="EMBL" id="WMBA01000016">
    <property type="protein sequence ID" value="MTD54915.1"/>
    <property type="molecule type" value="Genomic_DNA"/>
</dbReference>
<dbReference type="InterPro" id="IPR039420">
    <property type="entry name" value="WalR-like"/>
</dbReference>
<sequence>MAKLLVVEDDETIGRVLETSLRRHGFDVRWERGGAAGLSAAAASVFDLVLLDLGLPDLDGIEVCRRLRAGQPSAVLVILTARHEEMDVVVGLEAGADDYLTKPVRLAELLARVRAHLRRGPAGPAPAGVLEVGPLRVDVAARRVHLGGREILLRAKEFDLLARLARNPGVAISRDTLMTDVWDAHWYGSTKTLDVHIAAVRRKLADAAPGEAPGISTLRGHGYRLDLPGEAPCANESSR</sequence>
<organism evidence="8 9">
    <name type="scientific">Amycolatopsis pithecellobii</name>
    <dbReference type="NCBI Taxonomy" id="664692"/>
    <lineage>
        <taxon>Bacteria</taxon>
        <taxon>Bacillati</taxon>
        <taxon>Actinomycetota</taxon>
        <taxon>Actinomycetes</taxon>
        <taxon>Pseudonocardiales</taxon>
        <taxon>Pseudonocardiaceae</taxon>
        <taxon>Amycolatopsis</taxon>
    </lineage>
</organism>
<keyword evidence="9" id="KW-1185">Reference proteome</keyword>
<feature type="DNA-binding region" description="OmpR/PhoB-type" evidence="5">
    <location>
        <begin position="127"/>
        <end position="227"/>
    </location>
</feature>
<proteinExistence type="predicted"/>
<dbReference type="OrthoDB" id="5242643at2"/>
<dbReference type="GO" id="GO:0032993">
    <property type="term" value="C:protein-DNA complex"/>
    <property type="evidence" value="ECO:0007669"/>
    <property type="project" value="TreeGrafter"/>
</dbReference>
<accession>A0A6N7YPI7</accession>
<dbReference type="Pfam" id="PF00486">
    <property type="entry name" value="Trans_reg_C"/>
    <property type="match status" value="1"/>
</dbReference>
<feature type="modified residue" description="4-aspartylphosphate" evidence="4">
    <location>
        <position position="52"/>
    </location>
</feature>
<dbReference type="PANTHER" id="PTHR48111:SF40">
    <property type="entry name" value="PHOSPHATE REGULON TRANSCRIPTIONAL REGULATORY PROTEIN PHOB"/>
    <property type="match status" value="1"/>
</dbReference>
<dbReference type="Pfam" id="PF00072">
    <property type="entry name" value="Response_reg"/>
    <property type="match status" value="1"/>
</dbReference>
<keyword evidence="3 5" id="KW-0238">DNA-binding</keyword>
<dbReference type="Gene3D" id="3.40.50.2300">
    <property type="match status" value="1"/>
</dbReference>
<keyword evidence="2" id="KW-0902">Two-component regulatory system</keyword>
<dbReference type="Proteomes" id="UP000440096">
    <property type="component" value="Unassembled WGS sequence"/>
</dbReference>
<name>A0A6N7YPI7_9PSEU</name>
<dbReference type="SMART" id="SM00448">
    <property type="entry name" value="REC"/>
    <property type="match status" value="1"/>
</dbReference>
<dbReference type="SMART" id="SM00862">
    <property type="entry name" value="Trans_reg_C"/>
    <property type="match status" value="1"/>
</dbReference>
<evidence type="ECO:0000259" key="6">
    <source>
        <dbReference type="PROSITE" id="PS50110"/>
    </source>
</evidence>
<feature type="domain" description="Response regulatory" evidence="6">
    <location>
        <begin position="3"/>
        <end position="117"/>
    </location>
</feature>
<evidence type="ECO:0000256" key="3">
    <source>
        <dbReference type="ARBA" id="ARBA00023125"/>
    </source>
</evidence>
<evidence type="ECO:0000259" key="7">
    <source>
        <dbReference type="PROSITE" id="PS51755"/>
    </source>
</evidence>
<evidence type="ECO:0000256" key="2">
    <source>
        <dbReference type="ARBA" id="ARBA00023012"/>
    </source>
</evidence>
<dbReference type="RefSeq" id="WP_154757121.1">
    <property type="nucleotide sequence ID" value="NZ_WMBA01000016.1"/>
</dbReference>
<dbReference type="InterPro" id="IPR001789">
    <property type="entry name" value="Sig_transdc_resp-reg_receiver"/>
</dbReference>
<dbReference type="SUPFAM" id="SSF52172">
    <property type="entry name" value="CheY-like"/>
    <property type="match status" value="1"/>
</dbReference>